<accession>A0A0F9HRH1</accession>
<dbReference type="AlphaFoldDB" id="A0A0F9HRH1"/>
<evidence type="ECO:0000313" key="1">
    <source>
        <dbReference type="EMBL" id="KKM17976.1"/>
    </source>
</evidence>
<gene>
    <name evidence="1" type="ORF">LCGC14_1670360</name>
</gene>
<proteinExistence type="predicted"/>
<dbReference type="EMBL" id="LAZR01014329">
    <property type="protein sequence ID" value="KKM17976.1"/>
    <property type="molecule type" value="Genomic_DNA"/>
</dbReference>
<sequence>MKYTKSTDGKERANVNITIRLSRDDYAQLKKDIDVLSDNKSSLRDYLTDTLYNQIAMVISDQADEERKYIARKSEEIRKAKENGEYFTINKTLIMFTGEMWKASNNKRTNFFSDKKSAVKWAVQQ</sequence>
<comment type="caution">
    <text evidence="1">The sequence shown here is derived from an EMBL/GenBank/DDBJ whole genome shotgun (WGS) entry which is preliminary data.</text>
</comment>
<reference evidence="1" key="1">
    <citation type="journal article" date="2015" name="Nature">
        <title>Complex archaea that bridge the gap between prokaryotes and eukaryotes.</title>
        <authorList>
            <person name="Spang A."/>
            <person name="Saw J.H."/>
            <person name="Jorgensen S.L."/>
            <person name="Zaremba-Niedzwiedzka K."/>
            <person name="Martijn J."/>
            <person name="Lind A.E."/>
            <person name="van Eijk R."/>
            <person name="Schleper C."/>
            <person name="Guy L."/>
            <person name="Ettema T.J."/>
        </authorList>
    </citation>
    <scope>NUCLEOTIDE SEQUENCE</scope>
</reference>
<organism evidence="1">
    <name type="scientific">marine sediment metagenome</name>
    <dbReference type="NCBI Taxonomy" id="412755"/>
    <lineage>
        <taxon>unclassified sequences</taxon>
        <taxon>metagenomes</taxon>
        <taxon>ecological metagenomes</taxon>
    </lineage>
</organism>
<name>A0A0F9HRH1_9ZZZZ</name>
<protein>
    <submittedName>
        <fullName evidence="1">Uncharacterized protein</fullName>
    </submittedName>
</protein>